<reference evidence="16 17" key="1">
    <citation type="submission" date="2017-12" db="EMBL/GenBank/DDBJ databases">
        <title>Genome sequence of the mycotoxigenic crop pathogen Fusarium proliferatum, strain ITEM 2341 from Date Palm.</title>
        <authorList>
            <person name="Almiman B.F."/>
            <person name="Shittu T.A."/>
            <person name="Muthumeenakshi S."/>
            <person name="Baroncelli R."/>
            <person name="Sreenivasaprasada S."/>
        </authorList>
    </citation>
    <scope>NUCLEOTIDE SEQUENCE [LARGE SCALE GENOMIC DNA]</scope>
    <source>
        <strain evidence="16 17">ITEM 2341</strain>
    </source>
</reference>
<dbReference type="PIRSF" id="PIRSF036565">
    <property type="entry name" value="Pyruvt_ip_decrb"/>
    <property type="match status" value="1"/>
</dbReference>
<dbReference type="InterPro" id="IPR012110">
    <property type="entry name" value="PDC/IPDC-like"/>
</dbReference>
<dbReference type="InterPro" id="IPR012000">
    <property type="entry name" value="Thiamin_PyroP_enz_cen_dom"/>
</dbReference>
<dbReference type="GO" id="GO:0005634">
    <property type="term" value="C:nucleus"/>
    <property type="evidence" value="ECO:0007669"/>
    <property type="project" value="TreeGrafter"/>
</dbReference>
<dbReference type="PANTHER" id="PTHR43452">
    <property type="entry name" value="PYRUVATE DECARBOXYLASE"/>
    <property type="match status" value="1"/>
</dbReference>
<dbReference type="GO" id="GO:0004737">
    <property type="term" value="F:pyruvate decarboxylase activity"/>
    <property type="evidence" value="ECO:0007669"/>
    <property type="project" value="UniProtKB-EC"/>
</dbReference>
<dbReference type="InterPro" id="IPR047214">
    <property type="entry name" value="TPP_PDC_IPDC"/>
</dbReference>
<feature type="binding site" evidence="11">
    <location>
        <position position="431"/>
    </location>
    <ligand>
        <name>Mg(2+)</name>
        <dbReference type="ChEBI" id="CHEBI:18420"/>
    </ligand>
</feature>
<evidence type="ECO:0000259" key="15">
    <source>
        <dbReference type="Pfam" id="PF02776"/>
    </source>
</evidence>
<evidence type="ECO:0000256" key="4">
    <source>
        <dbReference type="ARBA" id="ARBA00013202"/>
    </source>
</evidence>
<evidence type="ECO:0000259" key="14">
    <source>
        <dbReference type="Pfam" id="PF02775"/>
    </source>
</evidence>
<keyword evidence="10" id="KW-0456">Lyase</keyword>
<dbReference type="Pfam" id="PF02775">
    <property type="entry name" value="TPP_enzyme_C"/>
    <property type="match status" value="1"/>
</dbReference>
<evidence type="ECO:0000256" key="5">
    <source>
        <dbReference type="ARBA" id="ARBA00014422"/>
    </source>
</evidence>
<comment type="cofactor">
    <cofactor evidence="2">
        <name>thiamine diphosphate</name>
        <dbReference type="ChEBI" id="CHEBI:58937"/>
    </cofactor>
</comment>
<keyword evidence="9 12" id="KW-0786">Thiamine pyrophosphate</keyword>
<dbReference type="GO" id="GO:0000287">
    <property type="term" value="F:magnesium ion binding"/>
    <property type="evidence" value="ECO:0007669"/>
    <property type="project" value="InterPro"/>
</dbReference>
<dbReference type="InterPro" id="IPR012001">
    <property type="entry name" value="Thiamin_PyroP_enz_TPP-bd_dom"/>
</dbReference>
<evidence type="ECO:0000256" key="11">
    <source>
        <dbReference type="PIRSR" id="PIRSR036565-2"/>
    </source>
</evidence>
<keyword evidence="7" id="KW-0210">Decarboxylase</keyword>
<dbReference type="GO" id="GO:0005829">
    <property type="term" value="C:cytosol"/>
    <property type="evidence" value="ECO:0007669"/>
    <property type="project" value="TreeGrafter"/>
</dbReference>
<gene>
    <name evidence="16" type="ORF">FPRO05_14182</name>
</gene>
<feature type="binding site" evidence="11">
    <location>
        <position position="458"/>
    </location>
    <ligand>
        <name>Mg(2+)</name>
        <dbReference type="ChEBI" id="CHEBI:18420"/>
    </ligand>
</feature>
<sequence length="546" mass="60076">MRNENGKQKLKSPIDLAEYLFRRLHQMGVRSVHGVPGDYNLTALDYVEKAELKWVGNVNELNAADGYARLKGISAIITTFGVGELSAINGIAGAFAEHVPIVNIVGCPSRNAQRNQLMLHHTLGNAGFSISSRMGSHISCYIADLDNHDESEAPALIDKALRQCWVQSKPTYIKLPTDMVGEKSEADAVDAILRHVYAAKSSIILADAGALRYGVLSEIYELARKTGLYIFVTPMGKGAISETDRLFGGVYAGHASLPEVKKNVEEADLILCVGALMSDFNTGHFTSVATPSKTIYFHNTHCLVRWAEYRGLQMRWLLRKLTEAVDPQRLNRGSPPSAVLPISEHQGSSQAIKHSWLWPRLSEFLGHDDIVVTETGTANFGILDTRFPTGVTPLSQVLWGSVGWSVGALQGACLAAKDAGQDRRALLFVGDGSLQLTAQELGTIIRHGLKPLIFVICNAGFTIERTVHGWEAVYNDILQWDHEKLLEVFCSTPTRAKYHQVKTRDELDKLLADTGFKAPKHLHLVELHMEKEDIPRALKLTSQASG</sequence>
<feature type="domain" description="Thiamine pyrophosphate enzyme central" evidence="13">
    <location>
        <begin position="189"/>
        <end position="297"/>
    </location>
</feature>
<dbReference type="FunFam" id="3.40.50.970:FF:000019">
    <property type="entry name" value="Pyruvate decarboxylase isozyme"/>
    <property type="match status" value="1"/>
</dbReference>
<dbReference type="Gene3D" id="3.40.50.1220">
    <property type="entry name" value="TPP-binding domain"/>
    <property type="match status" value="1"/>
</dbReference>
<dbReference type="Pfam" id="PF02776">
    <property type="entry name" value="TPP_enzyme_N"/>
    <property type="match status" value="1"/>
</dbReference>
<accession>A0A365MTF9</accession>
<evidence type="ECO:0000259" key="13">
    <source>
        <dbReference type="Pfam" id="PF00205"/>
    </source>
</evidence>
<keyword evidence="8 11" id="KW-0460">Magnesium</keyword>
<feature type="binding site" evidence="11">
    <location>
        <position position="460"/>
    </location>
    <ligand>
        <name>Mg(2+)</name>
        <dbReference type="ChEBI" id="CHEBI:18420"/>
    </ligand>
</feature>
<evidence type="ECO:0000313" key="17">
    <source>
        <dbReference type="Proteomes" id="UP000251714"/>
    </source>
</evidence>
<dbReference type="InterPro" id="IPR011766">
    <property type="entry name" value="TPP_enzyme_TPP-bd"/>
</dbReference>
<dbReference type="Proteomes" id="UP000251714">
    <property type="component" value="Unassembled WGS sequence"/>
</dbReference>
<dbReference type="InterPro" id="IPR029061">
    <property type="entry name" value="THDP-binding"/>
</dbReference>
<keyword evidence="16" id="KW-0670">Pyruvate</keyword>
<dbReference type="FunFam" id="3.40.50.970:FF:000024">
    <property type="entry name" value="Pyruvate decarboxylase isozyme"/>
    <property type="match status" value="1"/>
</dbReference>
<dbReference type="SUPFAM" id="SSF52467">
    <property type="entry name" value="DHS-like NAD/FAD-binding domain"/>
    <property type="match status" value="1"/>
</dbReference>
<keyword evidence="6 11" id="KW-0479">Metal-binding</keyword>
<comment type="catalytic activity">
    <reaction evidence="1">
        <text>a 2-oxocarboxylate + H(+) = an aldehyde + CO2</text>
        <dbReference type="Rhea" id="RHEA:11628"/>
        <dbReference type="ChEBI" id="CHEBI:15378"/>
        <dbReference type="ChEBI" id="CHEBI:16526"/>
        <dbReference type="ChEBI" id="CHEBI:17478"/>
        <dbReference type="ChEBI" id="CHEBI:35179"/>
        <dbReference type="EC" id="4.1.1.1"/>
    </reaction>
</comment>
<dbReference type="SUPFAM" id="SSF52518">
    <property type="entry name" value="Thiamin diphosphate-binding fold (THDP-binding)"/>
    <property type="match status" value="2"/>
</dbReference>
<dbReference type="AlphaFoldDB" id="A0A365MTF9"/>
<evidence type="ECO:0000256" key="9">
    <source>
        <dbReference type="ARBA" id="ARBA00023052"/>
    </source>
</evidence>
<proteinExistence type="inferred from homology"/>
<evidence type="ECO:0000256" key="8">
    <source>
        <dbReference type="ARBA" id="ARBA00022842"/>
    </source>
</evidence>
<dbReference type="CDD" id="cd02005">
    <property type="entry name" value="TPP_PDC_IPDC"/>
    <property type="match status" value="1"/>
</dbReference>
<feature type="domain" description="Thiamine pyrophosphate enzyme TPP-binding" evidence="14">
    <location>
        <begin position="395"/>
        <end position="467"/>
    </location>
</feature>
<dbReference type="EMBL" id="PKMI01000042">
    <property type="protein sequence ID" value="RBA11830.1"/>
    <property type="molecule type" value="Genomic_DNA"/>
</dbReference>
<evidence type="ECO:0000256" key="3">
    <source>
        <dbReference type="ARBA" id="ARBA00007812"/>
    </source>
</evidence>
<comment type="similarity">
    <text evidence="3 12">Belongs to the TPP enzyme family.</text>
</comment>
<name>A0A365MTF9_GIBIN</name>
<dbReference type="GO" id="GO:0000949">
    <property type="term" value="P:aromatic amino acid family catabolic process to alcohol via Ehrlich pathway"/>
    <property type="evidence" value="ECO:0007669"/>
    <property type="project" value="TreeGrafter"/>
</dbReference>
<dbReference type="EC" id="4.1.1.1" evidence="4"/>
<feature type="domain" description="Thiamine pyrophosphate enzyme N-terminal TPP-binding" evidence="15">
    <location>
        <begin position="15"/>
        <end position="118"/>
    </location>
</feature>
<evidence type="ECO:0000313" key="16">
    <source>
        <dbReference type="EMBL" id="RBA11830.1"/>
    </source>
</evidence>
<comment type="cofactor">
    <cofactor evidence="11">
        <name>Mg(2+)</name>
        <dbReference type="ChEBI" id="CHEBI:18420"/>
    </cofactor>
    <text evidence="11">Binds 1 Mg(2+) per subunit.</text>
</comment>
<dbReference type="InterPro" id="IPR029035">
    <property type="entry name" value="DHS-like_NAD/FAD-binding_dom"/>
</dbReference>
<dbReference type="Pfam" id="PF00205">
    <property type="entry name" value="TPP_enzyme_M"/>
    <property type="match status" value="1"/>
</dbReference>
<dbReference type="GO" id="GO:0030976">
    <property type="term" value="F:thiamine pyrophosphate binding"/>
    <property type="evidence" value="ECO:0007669"/>
    <property type="project" value="InterPro"/>
</dbReference>
<evidence type="ECO:0000256" key="10">
    <source>
        <dbReference type="ARBA" id="ARBA00023239"/>
    </source>
</evidence>
<organism evidence="16 17">
    <name type="scientific">Gibberella intermedia</name>
    <name type="common">Bulb rot disease fungus</name>
    <name type="synonym">Fusarium proliferatum</name>
    <dbReference type="NCBI Taxonomy" id="948311"/>
    <lineage>
        <taxon>Eukaryota</taxon>
        <taxon>Fungi</taxon>
        <taxon>Dikarya</taxon>
        <taxon>Ascomycota</taxon>
        <taxon>Pezizomycotina</taxon>
        <taxon>Sordariomycetes</taxon>
        <taxon>Hypocreomycetidae</taxon>
        <taxon>Hypocreales</taxon>
        <taxon>Nectriaceae</taxon>
        <taxon>Fusarium</taxon>
        <taxon>Fusarium fujikuroi species complex</taxon>
    </lineage>
</organism>
<evidence type="ECO:0000256" key="2">
    <source>
        <dbReference type="ARBA" id="ARBA00001964"/>
    </source>
</evidence>
<dbReference type="CDD" id="cd07038">
    <property type="entry name" value="TPP_PYR_PDC_IPDC_like"/>
    <property type="match status" value="1"/>
</dbReference>
<evidence type="ECO:0000256" key="1">
    <source>
        <dbReference type="ARBA" id="ARBA00001041"/>
    </source>
</evidence>
<protein>
    <recommendedName>
        <fullName evidence="5">Pyruvate decarboxylase</fullName>
        <ecNumber evidence="4">4.1.1.1</ecNumber>
    </recommendedName>
</protein>
<evidence type="ECO:0000256" key="6">
    <source>
        <dbReference type="ARBA" id="ARBA00022723"/>
    </source>
</evidence>
<comment type="caution">
    <text evidence="16">The sequence shown here is derived from an EMBL/GenBank/DDBJ whole genome shotgun (WGS) entry which is preliminary data.</text>
</comment>
<evidence type="ECO:0000256" key="12">
    <source>
        <dbReference type="RuleBase" id="RU362132"/>
    </source>
</evidence>
<dbReference type="PANTHER" id="PTHR43452:SF30">
    <property type="entry name" value="PYRUVATE DECARBOXYLASE ISOZYME 1-RELATED"/>
    <property type="match status" value="1"/>
</dbReference>
<dbReference type="InterPro" id="IPR047213">
    <property type="entry name" value="TPP_PYR_PDC_IPDC-like"/>
</dbReference>
<evidence type="ECO:0000256" key="7">
    <source>
        <dbReference type="ARBA" id="ARBA00022793"/>
    </source>
</evidence>
<dbReference type="Gene3D" id="3.40.50.970">
    <property type="match status" value="2"/>
</dbReference>